<sequence>MIAIVNYGMGNLRSVQKAFETVGYDAIVTYEKEDIKNSKAIVIPGVGAFYDAMNNLKNLGLDEVIREEVSTGKPFLGICLGMQILFSYGYEVEKSEGLNVITGDIVKIPEGNKIPHMGWNNLNIKFESSILKGADPQSYFYFVHSYYAKPQSKDVVIATTDYGIEIPAIVQKDNIFGIQFHPEKSSSTGLKILKNFGELI</sequence>
<dbReference type="OrthoDB" id="9807137at2"/>
<comment type="subunit">
    <text evidence="3 12">Heterodimer of HisH and HisF.</text>
</comment>
<comment type="caution">
    <text evidence="15">The sequence shown here is derived from an EMBL/GenBank/DDBJ whole genome shotgun (WGS) entry which is preliminary data.</text>
</comment>
<comment type="function">
    <text evidence="12">IGPS catalyzes the conversion of PRFAR and glutamine to IGP, AICAR and glutamate. The HisH subunit catalyzes the hydrolysis of glutamine to glutamate and ammonia as part of the synthesis of IGP and AICAR. The resulting ammonia molecule is channeled to the active site of HisF.</text>
</comment>
<dbReference type="FunFam" id="3.40.50.880:FF:000009">
    <property type="entry name" value="Imidazole glycerol phosphate synthase subunit HisH"/>
    <property type="match status" value="1"/>
</dbReference>
<organism evidence="15 16">
    <name type="scientific">Serpentinicella alkaliphila</name>
    <dbReference type="NCBI Taxonomy" id="1734049"/>
    <lineage>
        <taxon>Bacteria</taxon>
        <taxon>Bacillati</taxon>
        <taxon>Bacillota</taxon>
        <taxon>Clostridia</taxon>
        <taxon>Peptostreptococcales</taxon>
        <taxon>Natronincolaceae</taxon>
        <taxon>Serpentinicella</taxon>
    </lineage>
</organism>
<keyword evidence="7 12" id="KW-0315">Glutamine amidotransferase</keyword>
<evidence type="ECO:0000256" key="6">
    <source>
        <dbReference type="ARBA" id="ARBA00022801"/>
    </source>
</evidence>
<dbReference type="GO" id="GO:0004359">
    <property type="term" value="F:glutaminase activity"/>
    <property type="evidence" value="ECO:0007669"/>
    <property type="project" value="UniProtKB-EC"/>
</dbReference>
<dbReference type="RefSeq" id="WP_132848402.1">
    <property type="nucleotide sequence ID" value="NZ_CP058648.1"/>
</dbReference>
<dbReference type="PROSITE" id="PS51273">
    <property type="entry name" value="GATASE_TYPE_1"/>
    <property type="match status" value="1"/>
</dbReference>
<dbReference type="EC" id="3.5.1.2" evidence="12"/>
<feature type="active site" evidence="12 13">
    <location>
        <position position="183"/>
    </location>
</feature>
<dbReference type="Pfam" id="PF00117">
    <property type="entry name" value="GATase"/>
    <property type="match status" value="1"/>
</dbReference>
<evidence type="ECO:0000313" key="16">
    <source>
        <dbReference type="Proteomes" id="UP000295504"/>
    </source>
</evidence>
<evidence type="ECO:0000256" key="3">
    <source>
        <dbReference type="ARBA" id="ARBA00011152"/>
    </source>
</evidence>
<dbReference type="PANTHER" id="PTHR42701:SF1">
    <property type="entry name" value="IMIDAZOLE GLYCEROL PHOSPHATE SYNTHASE SUBUNIT HISH"/>
    <property type="match status" value="1"/>
</dbReference>
<dbReference type="InterPro" id="IPR010139">
    <property type="entry name" value="Imidazole-glycPsynth_HisH"/>
</dbReference>
<keyword evidence="16" id="KW-1185">Reference proteome</keyword>
<dbReference type="EMBL" id="SLYC01000015">
    <property type="protein sequence ID" value="TCQ02520.1"/>
    <property type="molecule type" value="Genomic_DNA"/>
</dbReference>
<dbReference type="Gene3D" id="3.40.50.880">
    <property type="match status" value="1"/>
</dbReference>
<evidence type="ECO:0000256" key="2">
    <source>
        <dbReference type="ARBA" id="ARBA00005091"/>
    </source>
</evidence>
<comment type="subcellular location">
    <subcellularLocation>
        <location evidence="1 12">Cytoplasm</location>
    </subcellularLocation>
</comment>
<feature type="domain" description="Glutamine amidotransferase" evidence="14">
    <location>
        <begin position="6"/>
        <end position="196"/>
    </location>
</feature>
<comment type="catalytic activity">
    <reaction evidence="11 12">
        <text>L-glutamine + H2O = L-glutamate + NH4(+)</text>
        <dbReference type="Rhea" id="RHEA:15889"/>
        <dbReference type="ChEBI" id="CHEBI:15377"/>
        <dbReference type="ChEBI" id="CHEBI:28938"/>
        <dbReference type="ChEBI" id="CHEBI:29985"/>
        <dbReference type="ChEBI" id="CHEBI:58359"/>
        <dbReference type="EC" id="3.5.1.2"/>
    </reaction>
</comment>
<evidence type="ECO:0000256" key="4">
    <source>
        <dbReference type="ARBA" id="ARBA00022490"/>
    </source>
</evidence>
<comment type="catalytic activity">
    <reaction evidence="10 12">
        <text>5-[(5-phospho-1-deoxy-D-ribulos-1-ylimino)methylamino]-1-(5-phospho-beta-D-ribosyl)imidazole-4-carboxamide + L-glutamine = D-erythro-1-(imidazol-4-yl)glycerol 3-phosphate + 5-amino-1-(5-phospho-beta-D-ribosyl)imidazole-4-carboxamide + L-glutamate + H(+)</text>
        <dbReference type="Rhea" id="RHEA:24793"/>
        <dbReference type="ChEBI" id="CHEBI:15378"/>
        <dbReference type="ChEBI" id="CHEBI:29985"/>
        <dbReference type="ChEBI" id="CHEBI:58278"/>
        <dbReference type="ChEBI" id="CHEBI:58359"/>
        <dbReference type="ChEBI" id="CHEBI:58475"/>
        <dbReference type="ChEBI" id="CHEBI:58525"/>
        <dbReference type="EC" id="4.3.2.10"/>
    </reaction>
</comment>
<evidence type="ECO:0000256" key="10">
    <source>
        <dbReference type="ARBA" id="ARBA00047838"/>
    </source>
</evidence>
<keyword evidence="9 12" id="KW-0456">Lyase</keyword>
<dbReference type="InterPro" id="IPR017926">
    <property type="entry name" value="GATASE"/>
</dbReference>
<comment type="pathway">
    <text evidence="2 12">Amino-acid biosynthesis; L-histidine biosynthesis; L-histidine from 5-phospho-alpha-D-ribose 1-diphosphate: step 5/9.</text>
</comment>
<gene>
    <name evidence="12" type="primary">hisH</name>
    <name evidence="15" type="ORF">EDD79_101537</name>
</gene>
<evidence type="ECO:0000256" key="12">
    <source>
        <dbReference type="HAMAP-Rule" id="MF_00278"/>
    </source>
</evidence>
<evidence type="ECO:0000256" key="9">
    <source>
        <dbReference type="ARBA" id="ARBA00023239"/>
    </source>
</evidence>
<dbReference type="SUPFAM" id="SSF52317">
    <property type="entry name" value="Class I glutamine amidotransferase-like"/>
    <property type="match status" value="1"/>
</dbReference>
<dbReference type="GO" id="GO:0000105">
    <property type="term" value="P:L-histidine biosynthetic process"/>
    <property type="evidence" value="ECO:0007669"/>
    <property type="project" value="UniProtKB-UniRule"/>
</dbReference>
<dbReference type="UniPathway" id="UPA00031">
    <property type="reaction ID" value="UER00010"/>
</dbReference>
<keyword evidence="5 12" id="KW-0028">Amino-acid biosynthesis</keyword>
<proteinExistence type="inferred from homology"/>
<dbReference type="EC" id="4.3.2.10" evidence="12"/>
<evidence type="ECO:0000313" key="15">
    <source>
        <dbReference type="EMBL" id="TCQ02520.1"/>
    </source>
</evidence>
<dbReference type="AlphaFoldDB" id="A0A4R2TG06"/>
<keyword evidence="4 12" id="KW-0963">Cytoplasm</keyword>
<dbReference type="PANTHER" id="PTHR42701">
    <property type="entry name" value="IMIDAZOLE GLYCEROL PHOSPHATE SYNTHASE SUBUNIT HISH"/>
    <property type="match status" value="1"/>
</dbReference>
<evidence type="ECO:0000256" key="7">
    <source>
        <dbReference type="ARBA" id="ARBA00022962"/>
    </source>
</evidence>
<dbReference type="HAMAP" id="MF_00278">
    <property type="entry name" value="HisH"/>
    <property type="match status" value="1"/>
</dbReference>
<evidence type="ECO:0000256" key="11">
    <source>
        <dbReference type="ARBA" id="ARBA00049534"/>
    </source>
</evidence>
<evidence type="ECO:0000256" key="5">
    <source>
        <dbReference type="ARBA" id="ARBA00022605"/>
    </source>
</evidence>
<dbReference type="NCBIfam" id="TIGR01855">
    <property type="entry name" value="IMP_synth_hisH"/>
    <property type="match status" value="1"/>
</dbReference>
<evidence type="ECO:0000256" key="1">
    <source>
        <dbReference type="ARBA" id="ARBA00004496"/>
    </source>
</evidence>
<dbReference type="GO" id="GO:0016829">
    <property type="term" value="F:lyase activity"/>
    <property type="evidence" value="ECO:0007669"/>
    <property type="project" value="UniProtKB-KW"/>
</dbReference>
<evidence type="ECO:0000256" key="13">
    <source>
        <dbReference type="PIRSR" id="PIRSR000495-1"/>
    </source>
</evidence>
<reference evidence="15 16" key="1">
    <citation type="submission" date="2019-03" db="EMBL/GenBank/DDBJ databases">
        <title>Genomic Encyclopedia of Type Strains, Phase IV (KMG-IV): sequencing the most valuable type-strain genomes for metagenomic binning, comparative biology and taxonomic classification.</title>
        <authorList>
            <person name="Goeker M."/>
        </authorList>
    </citation>
    <scope>NUCLEOTIDE SEQUENCE [LARGE SCALE GENOMIC DNA]</scope>
    <source>
        <strain evidence="15 16">DSM 100013</strain>
    </source>
</reference>
<dbReference type="Proteomes" id="UP000295504">
    <property type="component" value="Unassembled WGS sequence"/>
</dbReference>
<protein>
    <recommendedName>
        <fullName evidence="12">Imidazole glycerol phosphate synthase subunit HisH</fullName>
        <ecNumber evidence="12">4.3.2.10</ecNumber>
    </recommendedName>
    <alternativeName>
        <fullName evidence="12">IGP synthase glutaminase subunit</fullName>
        <ecNumber evidence="12">3.5.1.2</ecNumber>
    </alternativeName>
    <alternativeName>
        <fullName evidence="12">IGP synthase subunit HisH</fullName>
    </alternativeName>
    <alternativeName>
        <fullName evidence="12">ImGP synthase subunit HisH</fullName>
        <shortName evidence="12">IGPS subunit HisH</shortName>
    </alternativeName>
</protein>
<keyword evidence="8 12" id="KW-0368">Histidine biosynthesis</keyword>
<dbReference type="PIRSF" id="PIRSF000495">
    <property type="entry name" value="Amidotransf_hisH"/>
    <property type="match status" value="1"/>
</dbReference>
<name>A0A4R2TG06_9FIRM</name>
<accession>A0A4R2TG06</accession>
<keyword evidence="6 12" id="KW-0378">Hydrolase</keyword>
<evidence type="ECO:0000256" key="8">
    <source>
        <dbReference type="ARBA" id="ARBA00023102"/>
    </source>
</evidence>
<feature type="active site" description="Nucleophile" evidence="12 13">
    <location>
        <position position="79"/>
    </location>
</feature>
<dbReference type="GO" id="GO:0000107">
    <property type="term" value="F:imidazoleglycerol-phosphate synthase activity"/>
    <property type="evidence" value="ECO:0007669"/>
    <property type="project" value="UniProtKB-UniRule"/>
</dbReference>
<evidence type="ECO:0000259" key="14">
    <source>
        <dbReference type="Pfam" id="PF00117"/>
    </source>
</evidence>
<dbReference type="GO" id="GO:0005737">
    <property type="term" value="C:cytoplasm"/>
    <property type="evidence" value="ECO:0007669"/>
    <property type="project" value="UniProtKB-SubCell"/>
</dbReference>
<feature type="active site" evidence="12 13">
    <location>
        <position position="181"/>
    </location>
</feature>
<dbReference type="CDD" id="cd01748">
    <property type="entry name" value="GATase1_IGP_Synthase"/>
    <property type="match status" value="1"/>
</dbReference>
<dbReference type="InterPro" id="IPR029062">
    <property type="entry name" value="Class_I_gatase-like"/>
</dbReference>